<accession>I1YF08</accession>
<dbReference type="SUPFAM" id="SSF111364">
    <property type="entry name" value="Tsx-like channel"/>
    <property type="match status" value="1"/>
</dbReference>
<dbReference type="Proteomes" id="UP000009145">
    <property type="component" value="Chromosome"/>
</dbReference>
<dbReference type="STRING" id="754477.Q7C_323"/>
<reference evidence="1 2" key="1">
    <citation type="journal article" date="2012" name="J. Bacteriol.">
        <title>Complete genome sequences of Methylophaga sp. strain JAM1 and Methylophaga sp. strain JAM7.</title>
        <authorList>
            <person name="Villeneuve C."/>
            <person name="Martineau C."/>
            <person name="Mauffrey F."/>
            <person name="Villemur R."/>
        </authorList>
    </citation>
    <scope>NUCLEOTIDE SEQUENCE [LARGE SCALE GENOMIC DNA]</scope>
    <source>
        <strain evidence="1 2">JAM7</strain>
    </source>
</reference>
<organism evidence="1 2">
    <name type="scientific">Methylophaga frappieri (strain ATCC BAA-2434 / DSM 25690 / JAM7)</name>
    <dbReference type="NCBI Taxonomy" id="754477"/>
    <lineage>
        <taxon>Bacteria</taxon>
        <taxon>Pseudomonadati</taxon>
        <taxon>Pseudomonadota</taxon>
        <taxon>Gammaproteobacteria</taxon>
        <taxon>Thiotrichales</taxon>
        <taxon>Piscirickettsiaceae</taxon>
        <taxon>Methylophaga</taxon>
    </lineage>
</organism>
<protein>
    <submittedName>
        <fullName evidence="1">Nucleoside-binding outer membrane protein</fullName>
    </submittedName>
</protein>
<keyword evidence="2" id="KW-1185">Reference proteome</keyword>
<dbReference type="GO" id="GO:0009279">
    <property type="term" value="C:cell outer membrane"/>
    <property type="evidence" value="ECO:0007669"/>
    <property type="project" value="InterPro"/>
</dbReference>
<dbReference type="KEGG" id="mec:Q7C_323"/>
<sequence length="249" mass="28668" precursor="true">MSPGRVMALDWSVTELQWQRGALKSPGFAGGVKSQTDILTLQHASGWQYGEHFFFADYLNDDRDDGFNDNDLYLEYYGALSLSKMSGRDLTLGWLKDVSIIGGINYAREAKVLKYLPGLRFSWRLPGFHFFNTDITAYIDDSKGLRNGGAPKESDSYMIDVNWGVPFTLGQQRFSFEGHIEYIGSRHDEFGSPVRHWILAQPQFRWDMGYALFNRQDVLFAGIEYQWWQNKLGDDSDERAVQGLVVWRF</sequence>
<proteinExistence type="predicted"/>
<name>I1YF08_METFJ</name>
<dbReference type="eggNOG" id="COG3248">
    <property type="taxonomic scope" value="Bacteria"/>
</dbReference>
<evidence type="ECO:0000313" key="1">
    <source>
        <dbReference type="EMBL" id="AFJ01501.1"/>
    </source>
</evidence>
<dbReference type="HOGENOM" id="CLU_072571_0_0_6"/>
<dbReference type="Gene3D" id="2.40.230.20">
    <property type="entry name" value="Nucleoside-specific channel-forming protein, Tsx-like"/>
    <property type="match status" value="1"/>
</dbReference>
<gene>
    <name evidence="1" type="ordered locus">Q7C_323</name>
</gene>
<dbReference type="AlphaFoldDB" id="I1YF08"/>
<dbReference type="InterPro" id="IPR036777">
    <property type="entry name" value="Channel_Tsx-like_sf"/>
</dbReference>
<evidence type="ECO:0000313" key="2">
    <source>
        <dbReference type="Proteomes" id="UP000009145"/>
    </source>
</evidence>
<dbReference type="PATRIC" id="fig|754477.3.peg.320"/>
<dbReference type="EMBL" id="CP003380">
    <property type="protein sequence ID" value="AFJ01501.1"/>
    <property type="molecule type" value="Genomic_DNA"/>
</dbReference>